<feature type="compositionally biased region" description="Polar residues" evidence="1">
    <location>
        <begin position="1"/>
        <end position="11"/>
    </location>
</feature>
<evidence type="ECO:0000313" key="4">
    <source>
        <dbReference type="Proteomes" id="UP001244011"/>
    </source>
</evidence>
<feature type="transmembrane region" description="Helical" evidence="2">
    <location>
        <begin position="87"/>
        <end position="106"/>
    </location>
</feature>
<dbReference type="GeneID" id="85310039"/>
<proteinExistence type="predicted"/>
<evidence type="ECO:0000256" key="2">
    <source>
        <dbReference type="SAM" id="Phobius"/>
    </source>
</evidence>
<dbReference type="Proteomes" id="UP001244011">
    <property type="component" value="Unassembled WGS sequence"/>
</dbReference>
<accession>A0AAJ0FK87</accession>
<keyword evidence="4" id="KW-1185">Reference proteome</keyword>
<keyword evidence="2" id="KW-1133">Transmembrane helix</keyword>
<evidence type="ECO:0000256" key="1">
    <source>
        <dbReference type="SAM" id="MobiDB-lite"/>
    </source>
</evidence>
<reference evidence="3" key="1">
    <citation type="submission" date="2023-06" db="EMBL/GenBank/DDBJ databases">
        <title>Genome-scale phylogeny and comparative genomics of the fungal order Sordariales.</title>
        <authorList>
            <consortium name="Lawrence Berkeley National Laboratory"/>
            <person name="Hensen N."/>
            <person name="Bonometti L."/>
            <person name="Westerberg I."/>
            <person name="Brannstrom I.O."/>
            <person name="Guillou S."/>
            <person name="Cros-Aarteil S."/>
            <person name="Calhoun S."/>
            <person name="Haridas S."/>
            <person name="Kuo A."/>
            <person name="Mondo S."/>
            <person name="Pangilinan J."/>
            <person name="Riley R."/>
            <person name="Labutti K."/>
            <person name="Andreopoulos B."/>
            <person name="Lipzen A."/>
            <person name="Chen C."/>
            <person name="Yanf M."/>
            <person name="Daum C."/>
            <person name="Ng V."/>
            <person name="Clum A."/>
            <person name="Steindorff A."/>
            <person name="Ohm R."/>
            <person name="Martin F."/>
            <person name="Silar P."/>
            <person name="Natvig D."/>
            <person name="Lalanne C."/>
            <person name="Gautier V."/>
            <person name="Ament-Velasquez S.L."/>
            <person name="Kruys A."/>
            <person name="Hutchinson M.I."/>
            <person name="Powell A.J."/>
            <person name="Barry K."/>
            <person name="Miller A.N."/>
            <person name="Grigoriev I.V."/>
            <person name="Debuchy R."/>
            <person name="Gladieux P."/>
            <person name="Thoren M.H."/>
            <person name="Johannesson H."/>
        </authorList>
    </citation>
    <scope>NUCLEOTIDE SEQUENCE</scope>
    <source>
        <strain evidence="3">8032-3</strain>
    </source>
</reference>
<organism evidence="3 4">
    <name type="scientific">Phialemonium atrogriseum</name>
    <dbReference type="NCBI Taxonomy" id="1093897"/>
    <lineage>
        <taxon>Eukaryota</taxon>
        <taxon>Fungi</taxon>
        <taxon>Dikarya</taxon>
        <taxon>Ascomycota</taxon>
        <taxon>Pezizomycotina</taxon>
        <taxon>Sordariomycetes</taxon>
        <taxon>Sordariomycetidae</taxon>
        <taxon>Cephalothecales</taxon>
        <taxon>Cephalothecaceae</taxon>
        <taxon>Phialemonium</taxon>
    </lineage>
</organism>
<protein>
    <recommendedName>
        <fullName evidence="5">Transmembrane protein</fullName>
    </recommendedName>
</protein>
<evidence type="ECO:0000313" key="3">
    <source>
        <dbReference type="EMBL" id="KAK1770802.1"/>
    </source>
</evidence>
<comment type="caution">
    <text evidence="3">The sequence shown here is derived from an EMBL/GenBank/DDBJ whole genome shotgun (WGS) entry which is preliminary data.</text>
</comment>
<gene>
    <name evidence="3" type="ORF">QBC33DRAFT_525795</name>
</gene>
<feature type="transmembrane region" description="Helical" evidence="2">
    <location>
        <begin position="61"/>
        <end position="81"/>
    </location>
</feature>
<sequence>MERPSDSNPKTLSGEKSMAVATTPLQDGSEEASETATTPAASADILMDSLVRAIVCYEKELLLLSIIISLFAWSWCDWAGCSKCIDLAYIILTGLTILLIGVMQYARKLS</sequence>
<keyword evidence="2" id="KW-0812">Transmembrane</keyword>
<dbReference type="EMBL" id="MU838999">
    <property type="protein sequence ID" value="KAK1770802.1"/>
    <property type="molecule type" value="Genomic_DNA"/>
</dbReference>
<dbReference type="AlphaFoldDB" id="A0AAJ0FK87"/>
<feature type="region of interest" description="Disordered" evidence="1">
    <location>
        <begin position="1"/>
        <end position="38"/>
    </location>
</feature>
<evidence type="ECO:0008006" key="5">
    <source>
        <dbReference type="Google" id="ProtNLM"/>
    </source>
</evidence>
<keyword evidence="2" id="KW-0472">Membrane</keyword>
<name>A0AAJ0FK87_9PEZI</name>
<dbReference type="RefSeq" id="XP_060287015.1">
    <property type="nucleotide sequence ID" value="XM_060426852.1"/>
</dbReference>